<sequence>MASCLSRRADAIKDWEDFLNKYLEVCNNDEFNKETNPKGYVNLATAVNNLCLDIIYPRLTSKDVWHCDSSMLLYREGYGILRLRKALANIMTIFLETHKPVQPTDLFCTAGVTSCIDLLSHCIADPGDVILAPTPIYSRIYTDLKQRSDVDLWPIPIISKDNEELTPLLTIDKVEKAYADALSKKRVVRGIFLINPNNPLGDVYSPELVMDILVFAKKHDLHVIVDELYALSVFPDGPSYHSVLKFPEIPDPMRTHVLYGLSKDFGLAGLRVGVIHTRCKVLQNCLIQLSFFPNIPYPIMDIAARFLEDLEWCKAYIAEYKRRLQAKFTSCSTHLKKLGINIRDSKGGLFLWVDFRSVCGSKSFKQERDFFLYLLNEVHLYIVPGEELFSAQPGWFRMTFSGNPDHLKEGLRRLENAIKNYKPLDL</sequence>
<comment type="similarity">
    <text evidence="1">Belongs to the class-I pyridoxal-phosphate-dependent aminotransferase family.</text>
</comment>
<dbReference type="AlphaFoldDB" id="A0A087U7U4"/>
<dbReference type="InterPro" id="IPR050478">
    <property type="entry name" value="Ethylene_sulfur-biosynth"/>
</dbReference>
<dbReference type="OrthoDB" id="10262468at2759"/>
<dbReference type="InterPro" id="IPR004839">
    <property type="entry name" value="Aminotransferase_I/II_large"/>
</dbReference>
<proteinExistence type="inferred from homology"/>
<dbReference type="Proteomes" id="UP000054359">
    <property type="component" value="Unassembled WGS sequence"/>
</dbReference>
<gene>
    <name evidence="4" type="ORF">X975_11072</name>
</gene>
<dbReference type="PANTHER" id="PTHR43795">
    <property type="entry name" value="BIFUNCTIONAL ASPARTATE AMINOTRANSFERASE AND GLUTAMATE/ASPARTATE-PREPHENATE AMINOTRANSFERASE-RELATED"/>
    <property type="match status" value="1"/>
</dbReference>
<dbReference type="InterPro" id="IPR004838">
    <property type="entry name" value="NHTrfase_class1_PyrdxlP-BS"/>
</dbReference>
<dbReference type="OMA" id="PYYGTFV"/>
<dbReference type="PROSITE" id="PS00105">
    <property type="entry name" value="AA_TRANSFER_CLASS_1"/>
    <property type="match status" value="1"/>
</dbReference>
<keyword evidence="2" id="KW-0663">Pyridoxal phosphate</keyword>
<dbReference type="STRING" id="407821.A0A087U7U4"/>
<evidence type="ECO:0000256" key="2">
    <source>
        <dbReference type="ARBA" id="ARBA00022898"/>
    </source>
</evidence>
<protein>
    <submittedName>
        <fullName evidence="4">1-aminocyclopropane-1-carboxylate synthase-like protein 1</fullName>
    </submittedName>
</protein>
<evidence type="ECO:0000313" key="4">
    <source>
        <dbReference type="EMBL" id="KFM73433.1"/>
    </source>
</evidence>
<dbReference type="Gene3D" id="3.90.1150.10">
    <property type="entry name" value="Aspartate Aminotransferase, domain 1"/>
    <property type="match status" value="1"/>
</dbReference>
<dbReference type="Gene3D" id="3.40.640.10">
    <property type="entry name" value="Type I PLP-dependent aspartate aminotransferase-like (Major domain)"/>
    <property type="match status" value="1"/>
</dbReference>
<dbReference type="InterPro" id="IPR015424">
    <property type="entry name" value="PyrdxlP-dep_Trfase"/>
</dbReference>
<organism evidence="4 5">
    <name type="scientific">Stegodyphus mimosarum</name>
    <name type="common">African social velvet spider</name>
    <dbReference type="NCBI Taxonomy" id="407821"/>
    <lineage>
        <taxon>Eukaryota</taxon>
        <taxon>Metazoa</taxon>
        <taxon>Ecdysozoa</taxon>
        <taxon>Arthropoda</taxon>
        <taxon>Chelicerata</taxon>
        <taxon>Arachnida</taxon>
        <taxon>Araneae</taxon>
        <taxon>Araneomorphae</taxon>
        <taxon>Entelegynae</taxon>
        <taxon>Eresoidea</taxon>
        <taxon>Eresidae</taxon>
        <taxon>Stegodyphus</taxon>
    </lineage>
</organism>
<dbReference type="Pfam" id="PF00155">
    <property type="entry name" value="Aminotran_1_2"/>
    <property type="match status" value="1"/>
</dbReference>
<dbReference type="InterPro" id="IPR015421">
    <property type="entry name" value="PyrdxlP-dep_Trfase_major"/>
</dbReference>
<dbReference type="GO" id="GO:0006520">
    <property type="term" value="P:amino acid metabolic process"/>
    <property type="evidence" value="ECO:0007669"/>
    <property type="project" value="TreeGrafter"/>
</dbReference>
<accession>A0A087U7U4</accession>
<dbReference type="GO" id="GO:0008483">
    <property type="term" value="F:transaminase activity"/>
    <property type="evidence" value="ECO:0007669"/>
    <property type="project" value="TreeGrafter"/>
</dbReference>
<keyword evidence="5" id="KW-1185">Reference proteome</keyword>
<dbReference type="InterPro" id="IPR015422">
    <property type="entry name" value="PyrdxlP-dep_Trfase_small"/>
</dbReference>
<evidence type="ECO:0000313" key="5">
    <source>
        <dbReference type="Proteomes" id="UP000054359"/>
    </source>
</evidence>
<dbReference type="CDD" id="cd00609">
    <property type="entry name" value="AAT_like"/>
    <property type="match status" value="1"/>
</dbReference>
<dbReference type="PANTHER" id="PTHR43795:SF39">
    <property type="entry name" value="AMINOTRANSFERASE CLASS I_CLASSII DOMAIN-CONTAINING PROTEIN"/>
    <property type="match status" value="1"/>
</dbReference>
<evidence type="ECO:0000259" key="3">
    <source>
        <dbReference type="Pfam" id="PF00155"/>
    </source>
</evidence>
<feature type="domain" description="Aminotransferase class I/classII large" evidence="3">
    <location>
        <begin position="70"/>
        <end position="414"/>
    </location>
</feature>
<name>A0A087U7U4_STEMI</name>
<dbReference type="EMBL" id="KK118615">
    <property type="protein sequence ID" value="KFM73433.1"/>
    <property type="molecule type" value="Genomic_DNA"/>
</dbReference>
<evidence type="ECO:0000256" key="1">
    <source>
        <dbReference type="ARBA" id="ARBA00007441"/>
    </source>
</evidence>
<dbReference type="GO" id="GO:0030170">
    <property type="term" value="F:pyridoxal phosphate binding"/>
    <property type="evidence" value="ECO:0007669"/>
    <property type="project" value="InterPro"/>
</dbReference>
<feature type="non-terminal residue" evidence="4">
    <location>
        <position position="426"/>
    </location>
</feature>
<dbReference type="SUPFAM" id="SSF53383">
    <property type="entry name" value="PLP-dependent transferases"/>
    <property type="match status" value="1"/>
</dbReference>
<dbReference type="PRINTS" id="PR00753">
    <property type="entry name" value="ACCSYNTHASE"/>
</dbReference>
<reference evidence="4 5" key="1">
    <citation type="submission" date="2013-11" db="EMBL/GenBank/DDBJ databases">
        <title>Genome sequencing of Stegodyphus mimosarum.</title>
        <authorList>
            <person name="Bechsgaard J."/>
        </authorList>
    </citation>
    <scope>NUCLEOTIDE SEQUENCE [LARGE SCALE GENOMIC DNA]</scope>
</reference>